<name>A0AAW8M8M6_9PSED</name>
<organism evidence="1 2">
    <name type="scientific">Pseudomonas brassicacearum</name>
    <dbReference type="NCBI Taxonomy" id="930166"/>
    <lineage>
        <taxon>Bacteria</taxon>
        <taxon>Pseudomonadati</taxon>
        <taxon>Pseudomonadota</taxon>
        <taxon>Gammaproteobacteria</taxon>
        <taxon>Pseudomonadales</taxon>
        <taxon>Pseudomonadaceae</taxon>
        <taxon>Pseudomonas</taxon>
    </lineage>
</organism>
<gene>
    <name evidence="1" type="ORF">J2W43_002303</name>
</gene>
<sequence length="74" mass="8242">MSIEYGSRATPRVDSNPTATTAMIEHNSTNNVVCTQRVYQNNTMPHITSVAAKNGCIWRMPEIRSSTTLEKPTM</sequence>
<evidence type="ECO:0000313" key="2">
    <source>
        <dbReference type="Proteomes" id="UP001252613"/>
    </source>
</evidence>
<proteinExistence type="predicted"/>
<comment type="caution">
    <text evidence="1">The sequence shown here is derived from an EMBL/GenBank/DDBJ whole genome shotgun (WGS) entry which is preliminary data.</text>
</comment>
<evidence type="ECO:0000313" key="1">
    <source>
        <dbReference type="EMBL" id="MDR6958321.1"/>
    </source>
</evidence>
<dbReference type="Proteomes" id="UP001252613">
    <property type="component" value="Unassembled WGS sequence"/>
</dbReference>
<dbReference type="RefSeq" id="WP_161798334.1">
    <property type="nucleotide sequence ID" value="NZ_CATKQO010000055.1"/>
</dbReference>
<protein>
    <submittedName>
        <fullName evidence="1">Uncharacterized protein</fullName>
    </submittedName>
</protein>
<accession>A0AAW8M8M6</accession>
<dbReference type="AlphaFoldDB" id="A0AAW8M8M6"/>
<dbReference type="EMBL" id="JAVDVC010000004">
    <property type="protein sequence ID" value="MDR6958321.1"/>
    <property type="molecule type" value="Genomic_DNA"/>
</dbReference>
<reference evidence="1" key="1">
    <citation type="submission" date="2023-07" db="EMBL/GenBank/DDBJ databases">
        <title>Sorghum-associated microbial communities from plants grown in Nebraska, USA.</title>
        <authorList>
            <person name="Schachtman D."/>
        </authorList>
    </citation>
    <scope>NUCLEOTIDE SEQUENCE</scope>
    <source>
        <strain evidence="1">3432</strain>
    </source>
</reference>